<gene>
    <name evidence="2" type="ORF">HMPREF1541_07985</name>
</gene>
<proteinExistence type="predicted"/>
<dbReference type="InterPro" id="IPR052523">
    <property type="entry name" value="Trichothecene_AcTrans"/>
</dbReference>
<dbReference type="OrthoDB" id="2115692at2759"/>
<dbReference type="PANTHER" id="PTHR42791:SF1">
    <property type="entry name" value="N-ACETYLTRANSFERASE DOMAIN-CONTAINING PROTEIN"/>
    <property type="match status" value="1"/>
</dbReference>
<protein>
    <recommendedName>
        <fullName evidence="1">N-acetyltransferase domain-containing protein</fullName>
    </recommendedName>
</protein>
<dbReference type="Proteomes" id="UP000030752">
    <property type="component" value="Unassembled WGS sequence"/>
</dbReference>
<dbReference type="PROSITE" id="PS51186">
    <property type="entry name" value="GNAT"/>
    <property type="match status" value="1"/>
</dbReference>
<sequence>MQLIPATTADAACLADILFTAFADDKLIVGTCYPDTPANRAWWARNIASQMSDPHTKVFKVVADDGPIIAWAKWLVQRNKDDAPAEGAVNPSNEPSPDMNLEACMKLAGAQYKMREAVMQGRDHYWLNALATHPAYQSQGAATALVALGTKLADEEGVECFSACTTQANANMKHVFKRAGFSVVAEEPVANGLNVHAGYRAASLGCESVDVDMT</sequence>
<dbReference type="Pfam" id="PF00583">
    <property type="entry name" value="Acetyltransf_1"/>
    <property type="match status" value="1"/>
</dbReference>
<dbReference type="InterPro" id="IPR016181">
    <property type="entry name" value="Acyl_CoA_acyltransferase"/>
</dbReference>
<accession>W2RKI7</accession>
<dbReference type="CDD" id="cd04301">
    <property type="entry name" value="NAT_SF"/>
    <property type="match status" value="1"/>
</dbReference>
<reference evidence="2 3" key="1">
    <citation type="submission" date="2013-03" db="EMBL/GenBank/DDBJ databases">
        <title>The Genome Sequence of Phialophora europaea CBS 101466.</title>
        <authorList>
            <consortium name="The Broad Institute Genomics Platform"/>
            <person name="Cuomo C."/>
            <person name="de Hoog S."/>
            <person name="Gorbushina A."/>
            <person name="Walker B."/>
            <person name="Young S.K."/>
            <person name="Zeng Q."/>
            <person name="Gargeya S."/>
            <person name="Fitzgerald M."/>
            <person name="Haas B."/>
            <person name="Abouelleil A."/>
            <person name="Allen A.W."/>
            <person name="Alvarado L."/>
            <person name="Arachchi H.M."/>
            <person name="Berlin A.M."/>
            <person name="Chapman S.B."/>
            <person name="Gainer-Dewar J."/>
            <person name="Goldberg J."/>
            <person name="Griggs A."/>
            <person name="Gujja S."/>
            <person name="Hansen M."/>
            <person name="Howarth C."/>
            <person name="Imamovic A."/>
            <person name="Ireland A."/>
            <person name="Larimer J."/>
            <person name="McCowan C."/>
            <person name="Murphy C."/>
            <person name="Pearson M."/>
            <person name="Poon T.W."/>
            <person name="Priest M."/>
            <person name="Roberts A."/>
            <person name="Saif S."/>
            <person name="Shea T."/>
            <person name="Sisk P."/>
            <person name="Sykes S."/>
            <person name="Wortman J."/>
            <person name="Nusbaum C."/>
            <person name="Birren B."/>
        </authorList>
    </citation>
    <scope>NUCLEOTIDE SEQUENCE [LARGE SCALE GENOMIC DNA]</scope>
    <source>
        <strain evidence="2 3">CBS 101466</strain>
    </source>
</reference>
<dbReference type="eggNOG" id="ENOG502SC13">
    <property type="taxonomic scope" value="Eukaryota"/>
</dbReference>
<dbReference type="EMBL" id="KB822724">
    <property type="protein sequence ID" value="ETN36997.1"/>
    <property type="molecule type" value="Genomic_DNA"/>
</dbReference>
<dbReference type="GO" id="GO:0016747">
    <property type="term" value="F:acyltransferase activity, transferring groups other than amino-acyl groups"/>
    <property type="evidence" value="ECO:0007669"/>
    <property type="project" value="InterPro"/>
</dbReference>
<organism evidence="2 3">
    <name type="scientific">Cyphellophora europaea (strain CBS 101466)</name>
    <name type="common">Phialophora europaea</name>
    <dbReference type="NCBI Taxonomy" id="1220924"/>
    <lineage>
        <taxon>Eukaryota</taxon>
        <taxon>Fungi</taxon>
        <taxon>Dikarya</taxon>
        <taxon>Ascomycota</taxon>
        <taxon>Pezizomycotina</taxon>
        <taxon>Eurotiomycetes</taxon>
        <taxon>Chaetothyriomycetidae</taxon>
        <taxon>Chaetothyriales</taxon>
        <taxon>Cyphellophoraceae</taxon>
        <taxon>Cyphellophora</taxon>
    </lineage>
</organism>
<dbReference type="InParanoid" id="W2RKI7"/>
<dbReference type="SUPFAM" id="SSF55729">
    <property type="entry name" value="Acyl-CoA N-acyltransferases (Nat)"/>
    <property type="match status" value="1"/>
</dbReference>
<dbReference type="HOGENOM" id="CLU_060131_6_4_1"/>
<evidence type="ECO:0000313" key="2">
    <source>
        <dbReference type="EMBL" id="ETN36997.1"/>
    </source>
</evidence>
<dbReference type="VEuPathDB" id="FungiDB:HMPREF1541_07985"/>
<dbReference type="PANTHER" id="PTHR42791">
    <property type="entry name" value="GNAT FAMILY ACETYLTRANSFERASE"/>
    <property type="match status" value="1"/>
</dbReference>
<name>W2RKI7_CYPE1</name>
<dbReference type="InterPro" id="IPR000182">
    <property type="entry name" value="GNAT_dom"/>
</dbReference>
<evidence type="ECO:0000313" key="3">
    <source>
        <dbReference type="Proteomes" id="UP000030752"/>
    </source>
</evidence>
<feature type="domain" description="N-acetyltransferase" evidence="1">
    <location>
        <begin position="1"/>
        <end position="214"/>
    </location>
</feature>
<dbReference type="GeneID" id="19975324"/>
<dbReference type="RefSeq" id="XP_008720529.1">
    <property type="nucleotide sequence ID" value="XM_008722307.1"/>
</dbReference>
<evidence type="ECO:0000259" key="1">
    <source>
        <dbReference type="PROSITE" id="PS51186"/>
    </source>
</evidence>
<dbReference type="STRING" id="1220924.W2RKI7"/>
<dbReference type="Gene3D" id="3.40.630.30">
    <property type="match status" value="1"/>
</dbReference>
<dbReference type="AlphaFoldDB" id="W2RKI7"/>
<keyword evidence="3" id="KW-1185">Reference proteome</keyword>